<evidence type="ECO:0000256" key="1">
    <source>
        <dbReference type="SAM" id="SignalP"/>
    </source>
</evidence>
<dbReference type="EMBL" id="KZ993055">
    <property type="protein sequence ID" value="RKP05697.1"/>
    <property type="molecule type" value="Genomic_DNA"/>
</dbReference>
<gene>
    <name evidence="2" type="ORF">THASP1DRAFT_25849</name>
</gene>
<sequence>MRLSNLFTTAAAAMLAGFTLVSSPASALSLTPAPNPIAPAQNAVPASREGSSMTVEEYANGVFQLHPHFALIRQERTRQVSRKDQLDRISFIKLFDGDGLFAFEIFVDYFPGERRIKQISIEKFLLDTNIRIDSASLEFDYGYRSQMVEKYLLKTSHGPASARLMSNADGFDLQFVTYGNGTWTRMLRGVEPWNGVEIPFVSGPSIANAS</sequence>
<reference evidence="3" key="1">
    <citation type="journal article" date="2018" name="Nat. Microbiol.">
        <title>Leveraging single-cell genomics to expand the fungal tree of life.</title>
        <authorList>
            <person name="Ahrendt S.R."/>
            <person name="Quandt C.A."/>
            <person name="Ciobanu D."/>
            <person name="Clum A."/>
            <person name="Salamov A."/>
            <person name="Andreopoulos B."/>
            <person name="Cheng J.F."/>
            <person name="Woyke T."/>
            <person name="Pelin A."/>
            <person name="Henrissat B."/>
            <person name="Reynolds N.K."/>
            <person name="Benny G.L."/>
            <person name="Smith M.E."/>
            <person name="James T.Y."/>
            <person name="Grigoriev I.V."/>
        </authorList>
    </citation>
    <scope>NUCLEOTIDE SEQUENCE [LARGE SCALE GENOMIC DNA]</scope>
    <source>
        <strain evidence="3">RSA 1356</strain>
    </source>
</reference>
<feature type="chain" id="PRO_5020650473" evidence="1">
    <location>
        <begin position="28"/>
        <end position="210"/>
    </location>
</feature>
<protein>
    <submittedName>
        <fullName evidence="2">Uncharacterized protein</fullName>
    </submittedName>
</protein>
<keyword evidence="3" id="KW-1185">Reference proteome</keyword>
<organism evidence="2 3">
    <name type="scientific">Thamnocephalis sphaerospora</name>
    <dbReference type="NCBI Taxonomy" id="78915"/>
    <lineage>
        <taxon>Eukaryota</taxon>
        <taxon>Fungi</taxon>
        <taxon>Fungi incertae sedis</taxon>
        <taxon>Zoopagomycota</taxon>
        <taxon>Zoopagomycotina</taxon>
        <taxon>Zoopagomycetes</taxon>
        <taxon>Zoopagales</taxon>
        <taxon>Sigmoideomycetaceae</taxon>
        <taxon>Thamnocephalis</taxon>
    </lineage>
</organism>
<dbReference type="Proteomes" id="UP000271241">
    <property type="component" value="Unassembled WGS sequence"/>
</dbReference>
<proteinExistence type="predicted"/>
<accession>A0A4P9XIZ8</accession>
<evidence type="ECO:0000313" key="2">
    <source>
        <dbReference type="EMBL" id="RKP05697.1"/>
    </source>
</evidence>
<dbReference type="AlphaFoldDB" id="A0A4P9XIZ8"/>
<name>A0A4P9XIZ8_9FUNG</name>
<keyword evidence="1" id="KW-0732">Signal</keyword>
<feature type="signal peptide" evidence="1">
    <location>
        <begin position="1"/>
        <end position="27"/>
    </location>
</feature>
<evidence type="ECO:0000313" key="3">
    <source>
        <dbReference type="Proteomes" id="UP000271241"/>
    </source>
</evidence>